<feature type="transmembrane region" description="Helical" evidence="1">
    <location>
        <begin position="46"/>
        <end position="70"/>
    </location>
</feature>
<keyword evidence="1" id="KW-0472">Membrane</keyword>
<organism evidence="3">
    <name type="scientific">marine sediment metagenome</name>
    <dbReference type="NCBI Taxonomy" id="412755"/>
    <lineage>
        <taxon>unclassified sequences</taxon>
        <taxon>metagenomes</taxon>
        <taxon>ecological metagenomes</taxon>
    </lineage>
</organism>
<sequence length="93" mass="10074">MDWLGNALSPAFGAFGLPQETAAPLVAGFLRKDLAIGLLGGIELTSWQMFTSVVLLSIYFPCLATFSLMIKELNRKEIAATLGILFTTVFIYG</sequence>
<name>X1Q153_9ZZZZ</name>
<accession>X1Q153</accession>
<reference evidence="3" key="1">
    <citation type="journal article" date="2014" name="Front. Microbiol.">
        <title>High frequency of phylogenetically diverse reductive dehalogenase-homologous genes in deep subseafloor sedimentary metagenomes.</title>
        <authorList>
            <person name="Kawai M."/>
            <person name="Futagami T."/>
            <person name="Toyoda A."/>
            <person name="Takaki Y."/>
            <person name="Nishi S."/>
            <person name="Hori S."/>
            <person name="Arai W."/>
            <person name="Tsubouchi T."/>
            <person name="Morono Y."/>
            <person name="Uchiyama I."/>
            <person name="Ito T."/>
            <person name="Fujiyama A."/>
            <person name="Inagaki F."/>
            <person name="Takami H."/>
        </authorList>
    </citation>
    <scope>NUCLEOTIDE SEQUENCE</scope>
    <source>
        <strain evidence="3">Expedition CK06-06</strain>
    </source>
</reference>
<feature type="domain" description="Nucleoside transporter/FeoB GTPase Gate" evidence="2">
    <location>
        <begin position="1"/>
        <end position="75"/>
    </location>
</feature>
<keyword evidence="1" id="KW-0812">Transmembrane</keyword>
<evidence type="ECO:0000256" key="1">
    <source>
        <dbReference type="SAM" id="Phobius"/>
    </source>
</evidence>
<keyword evidence="1" id="KW-1133">Transmembrane helix</keyword>
<dbReference type="EMBL" id="BARV01042508">
    <property type="protein sequence ID" value="GAI48456.1"/>
    <property type="molecule type" value="Genomic_DNA"/>
</dbReference>
<proteinExistence type="predicted"/>
<comment type="caution">
    <text evidence="3">The sequence shown here is derived from an EMBL/GenBank/DDBJ whole genome shotgun (WGS) entry which is preliminary data.</text>
</comment>
<dbReference type="Pfam" id="PF07670">
    <property type="entry name" value="Gate"/>
    <property type="match status" value="1"/>
</dbReference>
<dbReference type="InterPro" id="IPR011642">
    <property type="entry name" value="Gate_dom"/>
</dbReference>
<feature type="non-terminal residue" evidence="3">
    <location>
        <position position="93"/>
    </location>
</feature>
<gene>
    <name evidence="3" type="ORF">S06H3_63895</name>
</gene>
<evidence type="ECO:0000313" key="3">
    <source>
        <dbReference type="EMBL" id="GAI48456.1"/>
    </source>
</evidence>
<protein>
    <recommendedName>
        <fullName evidence="2">Nucleoside transporter/FeoB GTPase Gate domain-containing protein</fullName>
    </recommendedName>
</protein>
<dbReference type="AlphaFoldDB" id="X1Q153"/>
<evidence type="ECO:0000259" key="2">
    <source>
        <dbReference type="Pfam" id="PF07670"/>
    </source>
</evidence>